<dbReference type="InterPro" id="IPR029071">
    <property type="entry name" value="Ubiquitin-like_domsf"/>
</dbReference>
<dbReference type="SUPFAM" id="SSF54236">
    <property type="entry name" value="Ubiquitin-like"/>
    <property type="match status" value="1"/>
</dbReference>
<dbReference type="InterPro" id="IPR022617">
    <property type="entry name" value="Rad60/SUMO-like_dom"/>
</dbReference>
<evidence type="ECO:0000313" key="3">
    <source>
        <dbReference type="EMBL" id="KAF2003465.1"/>
    </source>
</evidence>
<feature type="compositionally biased region" description="Basic and acidic residues" evidence="1">
    <location>
        <begin position="51"/>
        <end position="76"/>
    </location>
</feature>
<feature type="region of interest" description="Disordered" evidence="1">
    <location>
        <begin position="51"/>
        <end position="179"/>
    </location>
</feature>
<gene>
    <name evidence="3" type="ORF">P154DRAFT_520076</name>
</gene>
<sequence>MTEPDAPPKKRSFFKKAAWQKVKGEGEKEKDIFSHSSEFKDVIAEEARRIQKEKEQELARKEKERLRKEERRKAKEEEEQESKRRKVSEEAYAGVSSGGSGNSRRGKTRSQTPLSPLPAKPLPDSLSSRYESLTKSSSSTGGPQTGTNHIIDLGDSDSEPEDIKPLEVRSKQTRDVSEELEEIQDPYFAELAAKAHERRSSNGANPISNGTPTPAIPEAVVTLLISSDLPNTKPLIVKIKTTASLGRPRIAWCQKQGFTESETGDIFLTWKNRKLTEFTTIARLGVKVSPEGIITIEGESDFGIDDDEPPKIHLEAWTEELFKQKKAADAAAAEAKRKAFEPPKPVIEEPVQEAPAEAKMAVILRAKGKPEFKIYVKSATTFEHLASAYKQRHNLPKDQPITLMFDGDRLPPMDTVGDMDIQHMDAIEVHFK</sequence>
<dbReference type="Pfam" id="PF11976">
    <property type="entry name" value="Rad60-SLD"/>
    <property type="match status" value="1"/>
</dbReference>
<proteinExistence type="predicted"/>
<keyword evidence="4" id="KW-1185">Reference proteome</keyword>
<dbReference type="InterPro" id="IPR000626">
    <property type="entry name" value="Ubiquitin-like_dom"/>
</dbReference>
<dbReference type="PROSITE" id="PS50053">
    <property type="entry name" value="UBIQUITIN_2"/>
    <property type="match status" value="1"/>
</dbReference>
<dbReference type="OrthoDB" id="3365399at2759"/>
<evidence type="ECO:0000313" key="4">
    <source>
        <dbReference type="Proteomes" id="UP000799779"/>
    </source>
</evidence>
<reference evidence="3" key="1">
    <citation type="journal article" date="2020" name="Stud. Mycol.">
        <title>101 Dothideomycetes genomes: a test case for predicting lifestyles and emergence of pathogens.</title>
        <authorList>
            <person name="Haridas S."/>
            <person name="Albert R."/>
            <person name="Binder M."/>
            <person name="Bloem J."/>
            <person name="Labutti K."/>
            <person name="Salamov A."/>
            <person name="Andreopoulos B."/>
            <person name="Baker S."/>
            <person name="Barry K."/>
            <person name="Bills G."/>
            <person name="Bluhm B."/>
            <person name="Cannon C."/>
            <person name="Castanera R."/>
            <person name="Culley D."/>
            <person name="Daum C."/>
            <person name="Ezra D."/>
            <person name="Gonzalez J."/>
            <person name="Henrissat B."/>
            <person name="Kuo A."/>
            <person name="Liang C."/>
            <person name="Lipzen A."/>
            <person name="Lutzoni F."/>
            <person name="Magnuson J."/>
            <person name="Mondo S."/>
            <person name="Nolan M."/>
            <person name="Ohm R."/>
            <person name="Pangilinan J."/>
            <person name="Park H.-J."/>
            <person name="Ramirez L."/>
            <person name="Alfaro M."/>
            <person name="Sun H."/>
            <person name="Tritt A."/>
            <person name="Yoshinaga Y."/>
            <person name="Zwiers L.-H."/>
            <person name="Turgeon B."/>
            <person name="Goodwin S."/>
            <person name="Spatafora J."/>
            <person name="Crous P."/>
            <person name="Grigoriev I."/>
        </authorList>
    </citation>
    <scope>NUCLEOTIDE SEQUENCE</scope>
    <source>
        <strain evidence="3">CBS 123094</strain>
    </source>
</reference>
<dbReference type="Proteomes" id="UP000799779">
    <property type="component" value="Unassembled WGS sequence"/>
</dbReference>
<feature type="compositionally biased region" description="Low complexity" evidence="1">
    <location>
        <begin position="134"/>
        <end position="147"/>
    </location>
</feature>
<dbReference type="CDD" id="cd17080">
    <property type="entry name" value="Ubl_SLD2_Esc2_like"/>
    <property type="match status" value="1"/>
</dbReference>
<dbReference type="Gene3D" id="3.10.20.90">
    <property type="entry name" value="Phosphatidylinositol 3-kinase Catalytic Subunit, Chain A, domain 1"/>
    <property type="match status" value="1"/>
</dbReference>
<feature type="domain" description="Ubiquitin-like" evidence="2">
    <location>
        <begin position="360"/>
        <end position="432"/>
    </location>
</feature>
<dbReference type="EMBL" id="ML977572">
    <property type="protein sequence ID" value="KAF2003465.1"/>
    <property type="molecule type" value="Genomic_DNA"/>
</dbReference>
<evidence type="ECO:0000256" key="1">
    <source>
        <dbReference type="SAM" id="MobiDB-lite"/>
    </source>
</evidence>
<name>A0A6A5WWJ5_9PLEO</name>
<feature type="compositionally biased region" description="Basic and acidic residues" evidence="1">
    <location>
        <begin position="161"/>
        <end position="177"/>
    </location>
</feature>
<organism evidence="3 4">
    <name type="scientific">Amniculicola lignicola CBS 123094</name>
    <dbReference type="NCBI Taxonomy" id="1392246"/>
    <lineage>
        <taxon>Eukaryota</taxon>
        <taxon>Fungi</taxon>
        <taxon>Dikarya</taxon>
        <taxon>Ascomycota</taxon>
        <taxon>Pezizomycotina</taxon>
        <taxon>Dothideomycetes</taxon>
        <taxon>Pleosporomycetidae</taxon>
        <taxon>Pleosporales</taxon>
        <taxon>Amniculicolaceae</taxon>
        <taxon>Amniculicola</taxon>
    </lineage>
</organism>
<dbReference type="AlphaFoldDB" id="A0A6A5WWJ5"/>
<evidence type="ECO:0000259" key="2">
    <source>
        <dbReference type="PROSITE" id="PS50053"/>
    </source>
</evidence>
<accession>A0A6A5WWJ5</accession>
<protein>
    <recommendedName>
        <fullName evidence="2">Ubiquitin-like domain-containing protein</fullName>
    </recommendedName>
</protein>